<dbReference type="PANTHER" id="PTHR43649">
    <property type="entry name" value="ARABINOSE-BINDING PROTEIN-RELATED"/>
    <property type="match status" value="1"/>
</dbReference>
<accession>A0A7V0QSE1</accession>
<dbReference type="SUPFAM" id="SSF53850">
    <property type="entry name" value="Periplasmic binding protein-like II"/>
    <property type="match status" value="1"/>
</dbReference>
<sequence>MRIKKIIKLMSVGMLVVIILGFVGVFPVFSKSSEVTVLLQMRSGPEATAMEPVVDYWNKHYAASTGIRVRQVTISRMGYYVKLFNQLVSGTQVPDIVFPFGFGIGKIIEYLEPLNSFIEDESLFSSPQGNRYDIKDMFPAMLESVTLNGKIYMLATDVSAPLLYYRTDLIKTPPQTWDEFIEMAKKFTKSYNPDSPTEYGTVWMAKPVLDDTLCWLEIFWAYGGSFFKEGSYEPNFNSPAGIKATEFLKKLSDSKVIPPDVVTYEYPEVLAALQTGKVAFAIEWNAAYPDLTNPKKSPKVYDKIAITNPPGVKQADGSIKRVVETHCLGLSINKNSQYKREAFKFMSWVTFGEGAKIYLDNGGIPPLFSLFTAPEAKSPLPEMAEAVGKYGRAIPVFKDQMTVIFMNTKHLNKVFIGEETPEEAMENFNNEVYELFKERGYFEEK</sequence>
<dbReference type="PANTHER" id="PTHR43649:SF34">
    <property type="entry name" value="ABC TRANSPORTER PERIPLASMIC-BINDING PROTEIN YCJN-RELATED"/>
    <property type="match status" value="1"/>
</dbReference>
<keyword evidence="2" id="KW-0813">Transport</keyword>
<dbReference type="AlphaFoldDB" id="A0A7V0QSE1"/>
<dbReference type="EMBL" id="DRBC01000255">
    <property type="protein sequence ID" value="HDN84942.1"/>
    <property type="molecule type" value="Genomic_DNA"/>
</dbReference>
<evidence type="ECO:0000313" key="4">
    <source>
        <dbReference type="EMBL" id="HDN84942.1"/>
    </source>
</evidence>
<dbReference type="InterPro" id="IPR006059">
    <property type="entry name" value="SBP"/>
</dbReference>
<dbReference type="Gene3D" id="3.40.190.10">
    <property type="entry name" value="Periplasmic binding protein-like II"/>
    <property type="match status" value="2"/>
</dbReference>
<comment type="similarity">
    <text evidence="1">Belongs to the bacterial solute-binding protein 1 family.</text>
</comment>
<dbReference type="Pfam" id="PF01547">
    <property type="entry name" value="SBP_bac_1"/>
    <property type="match status" value="1"/>
</dbReference>
<dbReference type="Proteomes" id="UP000885660">
    <property type="component" value="Unassembled WGS sequence"/>
</dbReference>
<dbReference type="InterPro" id="IPR050490">
    <property type="entry name" value="Bact_solute-bd_prot1"/>
</dbReference>
<keyword evidence="3" id="KW-0732">Signal</keyword>
<protein>
    <submittedName>
        <fullName evidence="4">Sugar ABC transporter substrate-binding protein</fullName>
    </submittedName>
</protein>
<reference evidence="4" key="1">
    <citation type="journal article" date="2020" name="mSystems">
        <title>Genome- and Community-Level Interaction Insights into Carbon Utilization and Element Cycling Functions of Hydrothermarchaeota in Hydrothermal Sediment.</title>
        <authorList>
            <person name="Zhou Z."/>
            <person name="Liu Y."/>
            <person name="Xu W."/>
            <person name="Pan J."/>
            <person name="Luo Z.H."/>
            <person name="Li M."/>
        </authorList>
    </citation>
    <scope>NUCLEOTIDE SEQUENCE [LARGE SCALE GENOMIC DNA]</scope>
    <source>
        <strain evidence="4">HyVt-219</strain>
    </source>
</reference>
<gene>
    <name evidence="4" type="ORF">ENG47_04210</name>
</gene>
<evidence type="ECO:0000256" key="1">
    <source>
        <dbReference type="ARBA" id="ARBA00008520"/>
    </source>
</evidence>
<dbReference type="CDD" id="cd13585">
    <property type="entry name" value="PBP2_TMBP_like"/>
    <property type="match status" value="1"/>
</dbReference>
<name>A0A7V0QSE1_UNCAE</name>
<organism evidence="4">
    <name type="scientific">Aerophobetes bacterium</name>
    <dbReference type="NCBI Taxonomy" id="2030807"/>
    <lineage>
        <taxon>Bacteria</taxon>
        <taxon>Candidatus Aerophobota</taxon>
    </lineage>
</organism>
<evidence type="ECO:0000256" key="2">
    <source>
        <dbReference type="ARBA" id="ARBA00022448"/>
    </source>
</evidence>
<comment type="caution">
    <text evidence="4">The sequence shown here is derived from an EMBL/GenBank/DDBJ whole genome shotgun (WGS) entry which is preliminary data.</text>
</comment>
<proteinExistence type="inferred from homology"/>
<evidence type="ECO:0000256" key="3">
    <source>
        <dbReference type="ARBA" id="ARBA00022729"/>
    </source>
</evidence>